<accession>A0A1B7JTR3</accession>
<organism evidence="1 2">
    <name type="scientific">Providencia heimbachae ATCC 35613</name>
    <dbReference type="NCBI Taxonomy" id="1354272"/>
    <lineage>
        <taxon>Bacteria</taxon>
        <taxon>Pseudomonadati</taxon>
        <taxon>Pseudomonadota</taxon>
        <taxon>Gammaproteobacteria</taxon>
        <taxon>Enterobacterales</taxon>
        <taxon>Morganellaceae</taxon>
        <taxon>Providencia</taxon>
    </lineage>
</organism>
<dbReference type="PANTHER" id="PTHR23416">
    <property type="entry name" value="SIALIC ACID SYNTHASE-RELATED"/>
    <property type="match status" value="1"/>
</dbReference>
<reference evidence="1 2" key="1">
    <citation type="submission" date="2016-04" db="EMBL/GenBank/DDBJ databases">
        <title>ATOL: Assembling a taxonomically balanced genome-scale reconstruction of the evolutionary history of the Enterobacteriaceae.</title>
        <authorList>
            <person name="Plunkett G.III."/>
            <person name="Neeno-Eckwall E.C."/>
            <person name="Glasner J.D."/>
            <person name="Perna N.T."/>
        </authorList>
    </citation>
    <scope>NUCLEOTIDE SEQUENCE [LARGE SCALE GENOMIC DNA]</scope>
    <source>
        <strain evidence="1 2">ATCC 35613</strain>
    </source>
</reference>
<comment type="caution">
    <text evidence="1">The sequence shown here is derived from an EMBL/GenBank/DDBJ whole genome shotgun (WGS) entry which is preliminary data.</text>
</comment>
<keyword evidence="1" id="KW-0808">Transferase</keyword>
<dbReference type="EMBL" id="LXEW01000032">
    <property type="protein sequence ID" value="OAT51293.1"/>
    <property type="molecule type" value="Genomic_DNA"/>
</dbReference>
<dbReference type="OrthoDB" id="9815592at2"/>
<keyword evidence="2" id="KW-1185">Reference proteome</keyword>
<dbReference type="CDD" id="cd03358">
    <property type="entry name" value="LbH_WxcM_N_like"/>
    <property type="match status" value="1"/>
</dbReference>
<dbReference type="PATRIC" id="fig|1354272.4.peg.2267"/>
<dbReference type="Proteomes" id="UP000078224">
    <property type="component" value="Unassembled WGS sequence"/>
</dbReference>
<dbReference type="AlphaFoldDB" id="A0A1B7JTR3"/>
<dbReference type="RefSeq" id="WP_068908878.1">
    <property type="nucleotide sequence ID" value="NZ_LXEW01000032.1"/>
</dbReference>
<dbReference type="InterPro" id="IPR011004">
    <property type="entry name" value="Trimer_LpxA-like_sf"/>
</dbReference>
<dbReference type="InterPro" id="IPR051159">
    <property type="entry name" value="Hexapeptide_acetyltransf"/>
</dbReference>
<dbReference type="Pfam" id="PF00132">
    <property type="entry name" value="Hexapep"/>
    <property type="match status" value="1"/>
</dbReference>
<name>A0A1B7JTR3_9GAMM</name>
<sequence>MKISHCAIRDVVTGANIHIVEPVNLYECTINDNVFIGPFVEIQKNCHIGPNSRIQSHSFICENVTIGENCFIGHNVTFVNDLFKGGAPDADSENWLTITIEDNVTIGSGATILCAFICQDAVVGAGSVVVKPITQKGIYAGNPAKLLRTL</sequence>
<protein>
    <submittedName>
        <fullName evidence="1">Acetyltransferase</fullName>
        <ecNumber evidence="1">2.3.1.-</ecNumber>
    </submittedName>
</protein>
<dbReference type="GO" id="GO:0016746">
    <property type="term" value="F:acyltransferase activity"/>
    <property type="evidence" value="ECO:0007669"/>
    <property type="project" value="UniProtKB-KW"/>
</dbReference>
<evidence type="ECO:0000313" key="1">
    <source>
        <dbReference type="EMBL" id="OAT51293.1"/>
    </source>
</evidence>
<gene>
    <name evidence="1" type="ORF">M998_2229</name>
</gene>
<dbReference type="Gene3D" id="2.160.10.10">
    <property type="entry name" value="Hexapeptide repeat proteins"/>
    <property type="match status" value="1"/>
</dbReference>
<evidence type="ECO:0000313" key="2">
    <source>
        <dbReference type="Proteomes" id="UP000078224"/>
    </source>
</evidence>
<dbReference type="Pfam" id="PF14602">
    <property type="entry name" value="Hexapep_2"/>
    <property type="match status" value="2"/>
</dbReference>
<keyword evidence="1" id="KW-0012">Acyltransferase</keyword>
<dbReference type="InterPro" id="IPR001451">
    <property type="entry name" value="Hexapep"/>
</dbReference>
<dbReference type="EC" id="2.3.1.-" evidence="1"/>
<proteinExistence type="predicted"/>
<dbReference type="SUPFAM" id="SSF51161">
    <property type="entry name" value="Trimeric LpxA-like enzymes"/>
    <property type="match status" value="1"/>
</dbReference>